<dbReference type="PANTHER" id="PTHR21090">
    <property type="entry name" value="AROM/DEHYDROQUINATE SYNTHASE"/>
    <property type="match status" value="1"/>
</dbReference>
<feature type="binding site" evidence="7">
    <location>
        <position position="314"/>
    </location>
    <ligand>
        <name>3-phosphoshikimate</name>
        <dbReference type="ChEBI" id="CHEBI:145989"/>
    </ligand>
</feature>
<comment type="pathway">
    <text evidence="1 7">Metabolic intermediate biosynthesis; chorismate biosynthesis; chorismate from D-erythrose 4-phosphate and phosphoenolpyruvate: step 6/7.</text>
</comment>
<feature type="active site" description="Proton acceptor" evidence="7">
    <location>
        <position position="314"/>
    </location>
</feature>
<gene>
    <name evidence="7 9" type="primary">aroA</name>
    <name evidence="9" type="ORF">HG15A2_28470</name>
</gene>
<evidence type="ECO:0000256" key="1">
    <source>
        <dbReference type="ARBA" id="ARBA00004811"/>
    </source>
</evidence>
<dbReference type="Pfam" id="PF00275">
    <property type="entry name" value="EPSP_synthase"/>
    <property type="match status" value="1"/>
</dbReference>
<sequence>MSRKIEIMPLAGPLDATIRPPGSKSLTNRALICAALASGQSILTGALDSEDTQVMIASLRALGIEIESSEGGKCLSVQGCDGKLPRDRAELYVENSGTSMRFLTALATLGNGKYTLDGIARMHERPIADLRDALQQLGAEISLSETGCPPVVVTAKGLEGGVAQIRGDISSQFLSGLMMAAPYADESVTIDVKGTLVSVPYVEMTKAVMESFSAKLRATSGYEQIVIESNNPYQATEYGIEPDASAASYFFAAAAVTGGKVEVQGLHENSLQGDVKFCDCLAQMGCQVNYGSDCTVVQGSSLRGVDLDMNAISDTMQTLAVVALFAEGTTRIRNVAHVRHKETDRIAAVAAELRKLGASVNEFEDGLEITPGEFTPAEIATYNDHRMAMSFAVAGLRQPSVVILDPECVNKTYPQFFADFAALGRG</sequence>
<dbReference type="Gene3D" id="3.65.10.10">
    <property type="entry name" value="Enolpyruvate transferase domain"/>
    <property type="match status" value="2"/>
</dbReference>
<feature type="binding site" evidence="7">
    <location>
        <position position="386"/>
    </location>
    <ligand>
        <name>phosphoenolpyruvate</name>
        <dbReference type="ChEBI" id="CHEBI:58702"/>
    </ligand>
</feature>
<dbReference type="NCBIfam" id="TIGR01356">
    <property type="entry name" value="aroA"/>
    <property type="match status" value="1"/>
</dbReference>
<dbReference type="EMBL" id="CP036263">
    <property type="protein sequence ID" value="QDS99523.1"/>
    <property type="molecule type" value="Genomic_DNA"/>
</dbReference>
<evidence type="ECO:0000256" key="5">
    <source>
        <dbReference type="ARBA" id="ARBA00023141"/>
    </source>
</evidence>
<dbReference type="PIRSF" id="PIRSF000505">
    <property type="entry name" value="EPSPS"/>
    <property type="match status" value="1"/>
</dbReference>
<dbReference type="RefSeq" id="WP_218931950.1">
    <property type="nucleotide sequence ID" value="NZ_CP036263.1"/>
</dbReference>
<keyword evidence="5 7" id="KW-0057">Aromatic amino acid biosynthesis</keyword>
<dbReference type="CDD" id="cd01556">
    <property type="entry name" value="EPSP_synthase"/>
    <property type="match status" value="1"/>
</dbReference>
<feature type="domain" description="Enolpyruvate transferase" evidence="8">
    <location>
        <begin position="12"/>
        <end position="418"/>
    </location>
</feature>
<dbReference type="InterPro" id="IPR023193">
    <property type="entry name" value="EPSP_synthase_CS"/>
</dbReference>
<dbReference type="InterPro" id="IPR001986">
    <property type="entry name" value="Enolpyruvate_Tfrase_dom"/>
</dbReference>
<dbReference type="PANTHER" id="PTHR21090:SF5">
    <property type="entry name" value="PENTAFUNCTIONAL AROM POLYPEPTIDE"/>
    <property type="match status" value="1"/>
</dbReference>
<comment type="subunit">
    <text evidence="7">Monomer.</text>
</comment>
<evidence type="ECO:0000256" key="3">
    <source>
        <dbReference type="ARBA" id="ARBA00022605"/>
    </source>
</evidence>
<evidence type="ECO:0000256" key="4">
    <source>
        <dbReference type="ARBA" id="ARBA00022679"/>
    </source>
</evidence>
<comment type="catalytic activity">
    <reaction evidence="6">
        <text>3-phosphoshikimate + phosphoenolpyruvate = 5-O-(1-carboxyvinyl)-3-phosphoshikimate + phosphate</text>
        <dbReference type="Rhea" id="RHEA:21256"/>
        <dbReference type="ChEBI" id="CHEBI:43474"/>
        <dbReference type="ChEBI" id="CHEBI:57701"/>
        <dbReference type="ChEBI" id="CHEBI:58702"/>
        <dbReference type="ChEBI" id="CHEBI:145989"/>
        <dbReference type="EC" id="2.5.1.19"/>
    </reaction>
    <physiologicalReaction direction="left-to-right" evidence="6">
        <dbReference type="Rhea" id="RHEA:21257"/>
    </physiologicalReaction>
</comment>
<feature type="binding site" evidence="7">
    <location>
        <position position="125"/>
    </location>
    <ligand>
        <name>phosphoenolpyruvate</name>
        <dbReference type="ChEBI" id="CHEBI:58702"/>
    </ligand>
</feature>
<accession>A0A517MXD2</accession>
<comment type="subcellular location">
    <subcellularLocation>
        <location evidence="7">Cytoplasm</location>
    </subcellularLocation>
</comment>
<dbReference type="HAMAP" id="MF_00210">
    <property type="entry name" value="EPSP_synth"/>
    <property type="match status" value="1"/>
</dbReference>
<feature type="binding site" evidence="7">
    <location>
        <position position="172"/>
    </location>
    <ligand>
        <name>phosphoenolpyruvate</name>
        <dbReference type="ChEBI" id="CHEBI:58702"/>
    </ligand>
</feature>
<dbReference type="InterPro" id="IPR013792">
    <property type="entry name" value="RNA3'P_cycl/enolpyr_Trfase_a/b"/>
</dbReference>
<proteinExistence type="inferred from homology"/>
<dbReference type="GO" id="GO:0003866">
    <property type="term" value="F:3-phosphoshikimate 1-carboxyvinyltransferase activity"/>
    <property type="evidence" value="ECO:0007669"/>
    <property type="project" value="UniProtKB-UniRule"/>
</dbReference>
<dbReference type="UniPathway" id="UPA00053">
    <property type="reaction ID" value="UER00089"/>
</dbReference>
<evidence type="ECO:0000256" key="6">
    <source>
        <dbReference type="ARBA" id="ARBA00044633"/>
    </source>
</evidence>
<dbReference type="SUPFAM" id="SSF55205">
    <property type="entry name" value="EPT/RTPC-like"/>
    <property type="match status" value="1"/>
</dbReference>
<feature type="binding site" evidence="7">
    <location>
        <position position="411"/>
    </location>
    <ligand>
        <name>phosphoenolpyruvate</name>
        <dbReference type="ChEBI" id="CHEBI:58702"/>
    </ligand>
</feature>
<feature type="binding site" evidence="7">
    <location>
        <position position="170"/>
    </location>
    <ligand>
        <name>3-phosphoshikimate</name>
        <dbReference type="ChEBI" id="CHEBI:145989"/>
    </ligand>
</feature>
<dbReference type="AlphaFoldDB" id="A0A517MXD2"/>
<evidence type="ECO:0000259" key="8">
    <source>
        <dbReference type="Pfam" id="PF00275"/>
    </source>
</evidence>
<dbReference type="Proteomes" id="UP000319852">
    <property type="component" value="Chromosome"/>
</dbReference>
<evidence type="ECO:0000313" key="9">
    <source>
        <dbReference type="EMBL" id="QDS99523.1"/>
    </source>
</evidence>
<comment type="similarity">
    <text evidence="2 7">Belongs to the EPSP synthase family.</text>
</comment>
<feature type="binding site" evidence="7">
    <location>
        <position position="171"/>
    </location>
    <ligand>
        <name>3-phosphoshikimate</name>
        <dbReference type="ChEBI" id="CHEBI:145989"/>
    </ligand>
</feature>
<feature type="binding site" evidence="7">
    <location>
        <position position="341"/>
    </location>
    <ligand>
        <name>3-phosphoshikimate</name>
        <dbReference type="ChEBI" id="CHEBI:145989"/>
    </ligand>
</feature>
<feature type="binding site" evidence="7">
    <location>
        <position position="29"/>
    </location>
    <ligand>
        <name>3-phosphoshikimate</name>
        <dbReference type="ChEBI" id="CHEBI:145989"/>
    </ligand>
</feature>
<feature type="binding site" evidence="7">
    <location>
        <position position="345"/>
    </location>
    <ligand>
        <name>phosphoenolpyruvate</name>
        <dbReference type="ChEBI" id="CHEBI:58702"/>
    </ligand>
</feature>
<dbReference type="GO" id="GO:0009423">
    <property type="term" value="P:chorismate biosynthetic process"/>
    <property type="evidence" value="ECO:0007669"/>
    <property type="project" value="UniProtKB-UniRule"/>
</dbReference>
<comment type="function">
    <text evidence="7">Catalyzes the transfer of the enolpyruvyl moiety of phosphoenolpyruvate (PEP) to the 5-hydroxyl of shikimate-3-phosphate (S3P) to produce enolpyruvyl shikimate-3-phosphate and inorganic phosphate.</text>
</comment>
<dbReference type="KEGG" id="amob:HG15A2_28470"/>
<feature type="binding site" evidence="7">
    <location>
        <position position="24"/>
    </location>
    <ligand>
        <name>phosphoenolpyruvate</name>
        <dbReference type="ChEBI" id="CHEBI:58702"/>
    </ligand>
</feature>
<dbReference type="GO" id="GO:0008652">
    <property type="term" value="P:amino acid biosynthetic process"/>
    <property type="evidence" value="ECO:0007669"/>
    <property type="project" value="UniProtKB-KW"/>
</dbReference>
<dbReference type="GO" id="GO:0009073">
    <property type="term" value="P:aromatic amino acid family biosynthetic process"/>
    <property type="evidence" value="ECO:0007669"/>
    <property type="project" value="UniProtKB-KW"/>
</dbReference>
<comment type="caution">
    <text evidence="7">Lacks conserved residue(s) required for the propagation of feature annotation.</text>
</comment>
<keyword evidence="7" id="KW-0963">Cytoplasm</keyword>
<evidence type="ECO:0000256" key="7">
    <source>
        <dbReference type="HAMAP-Rule" id="MF_00210"/>
    </source>
</evidence>
<keyword evidence="4 7" id="KW-0808">Transferase</keyword>
<dbReference type="InterPro" id="IPR036968">
    <property type="entry name" value="Enolpyruvate_Tfrase_sf"/>
</dbReference>
<feature type="binding site" evidence="7">
    <location>
        <position position="97"/>
    </location>
    <ligand>
        <name>phosphoenolpyruvate</name>
        <dbReference type="ChEBI" id="CHEBI:58702"/>
    </ligand>
</feature>
<dbReference type="EC" id="2.5.1.19" evidence="7"/>
<evidence type="ECO:0000256" key="2">
    <source>
        <dbReference type="ARBA" id="ARBA00009948"/>
    </source>
</evidence>
<dbReference type="PROSITE" id="PS00885">
    <property type="entry name" value="EPSP_SYNTHASE_2"/>
    <property type="match status" value="1"/>
</dbReference>
<feature type="binding site" evidence="7">
    <location>
        <position position="24"/>
    </location>
    <ligand>
        <name>3-phosphoshikimate</name>
        <dbReference type="ChEBI" id="CHEBI:145989"/>
    </ligand>
</feature>
<organism evidence="9 10">
    <name type="scientific">Adhaeretor mobilis</name>
    <dbReference type="NCBI Taxonomy" id="1930276"/>
    <lineage>
        <taxon>Bacteria</taxon>
        <taxon>Pseudomonadati</taxon>
        <taxon>Planctomycetota</taxon>
        <taxon>Planctomycetia</taxon>
        <taxon>Pirellulales</taxon>
        <taxon>Lacipirellulaceae</taxon>
        <taxon>Adhaeretor</taxon>
    </lineage>
</organism>
<feature type="binding site" evidence="7">
    <location>
        <position position="25"/>
    </location>
    <ligand>
        <name>3-phosphoshikimate</name>
        <dbReference type="ChEBI" id="CHEBI:145989"/>
    </ligand>
</feature>
<keyword evidence="10" id="KW-1185">Reference proteome</keyword>
<dbReference type="GO" id="GO:0005737">
    <property type="term" value="C:cytoplasm"/>
    <property type="evidence" value="ECO:0007669"/>
    <property type="project" value="UniProtKB-SubCell"/>
</dbReference>
<name>A0A517MXD2_9BACT</name>
<reference evidence="9 10" key="1">
    <citation type="submission" date="2019-02" db="EMBL/GenBank/DDBJ databases">
        <title>Deep-cultivation of Planctomycetes and their phenomic and genomic characterization uncovers novel biology.</title>
        <authorList>
            <person name="Wiegand S."/>
            <person name="Jogler M."/>
            <person name="Boedeker C."/>
            <person name="Pinto D."/>
            <person name="Vollmers J."/>
            <person name="Rivas-Marin E."/>
            <person name="Kohn T."/>
            <person name="Peeters S.H."/>
            <person name="Heuer A."/>
            <person name="Rast P."/>
            <person name="Oberbeckmann S."/>
            <person name="Bunk B."/>
            <person name="Jeske O."/>
            <person name="Meyerdierks A."/>
            <person name="Storesund J.E."/>
            <person name="Kallscheuer N."/>
            <person name="Luecker S."/>
            <person name="Lage O.M."/>
            <person name="Pohl T."/>
            <person name="Merkel B.J."/>
            <person name="Hornburger P."/>
            <person name="Mueller R.-W."/>
            <person name="Bruemmer F."/>
            <person name="Labrenz M."/>
            <person name="Spormann A.M."/>
            <person name="Op den Camp H."/>
            <person name="Overmann J."/>
            <person name="Amann R."/>
            <person name="Jetten M.S.M."/>
            <person name="Mascher T."/>
            <person name="Medema M.H."/>
            <person name="Devos D.P."/>
            <person name="Kaster A.-K."/>
            <person name="Ovreas L."/>
            <person name="Rohde M."/>
            <person name="Galperin M.Y."/>
            <person name="Jogler C."/>
        </authorList>
    </citation>
    <scope>NUCLEOTIDE SEQUENCE [LARGE SCALE GENOMIC DNA]</scope>
    <source>
        <strain evidence="9 10">HG15A2</strain>
    </source>
</reference>
<evidence type="ECO:0000313" key="10">
    <source>
        <dbReference type="Proteomes" id="UP000319852"/>
    </source>
</evidence>
<feature type="binding site" evidence="7">
    <location>
        <position position="172"/>
    </location>
    <ligand>
        <name>3-phosphoshikimate</name>
        <dbReference type="ChEBI" id="CHEBI:145989"/>
    </ligand>
</feature>
<keyword evidence="3 7" id="KW-0028">Amino-acid biosynthesis</keyword>
<protein>
    <recommendedName>
        <fullName evidence="7">3-phosphoshikimate 1-carboxyvinyltransferase</fullName>
        <ecNumber evidence="7">2.5.1.19</ecNumber>
    </recommendedName>
    <alternativeName>
        <fullName evidence="7">5-enolpyruvylshikimate-3-phosphate synthase</fullName>
        <shortName evidence="7">EPSP synthase</shortName>
        <shortName evidence="7">EPSPS</shortName>
    </alternativeName>
</protein>
<feature type="binding site" evidence="7">
    <location>
        <position position="198"/>
    </location>
    <ligand>
        <name>3-phosphoshikimate</name>
        <dbReference type="ChEBI" id="CHEBI:145989"/>
    </ligand>
</feature>
<dbReference type="InterPro" id="IPR006264">
    <property type="entry name" value="EPSP_synthase"/>
</dbReference>